<feature type="transmembrane region" description="Helical" evidence="1">
    <location>
        <begin position="212"/>
        <end position="230"/>
    </location>
</feature>
<organism evidence="2 3">
    <name type="scientific">Opitutus terrae (strain DSM 11246 / JCM 15787 / PB90-1)</name>
    <dbReference type="NCBI Taxonomy" id="452637"/>
    <lineage>
        <taxon>Bacteria</taxon>
        <taxon>Pseudomonadati</taxon>
        <taxon>Verrucomicrobiota</taxon>
        <taxon>Opitutia</taxon>
        <taxon>Opitutales</taxon>
        <taxon>Opitutaceae</taxon>
        <taxon>Opitutus</taxon>
    </lineage>
</organism>
<sequence>MDWITDPQIWISLLTLTALEIVLGIDNIIFISILSGKLPREQQAKARQIGLSLALITRVLLLASLAWMVKLTAPLFGVFGFEVSGRDLILLGGGLFLIVKSVMEIHEKLEGEDGEVTARVAPTFVKVIVQILLLDLVFSLDSVITAIGMANKLAVMIAAVVIAILVMLKYAGVISDFVNRHPTLKMLALSFLLLIGVTLVAEGTHHHINKGYIYFAMAFAFGVEMLNLRLRKAPKPIELHQTYR</sequence>
<dbReference type="HOGENOM" id="CLU_064910_0_0_0"/>
<feature type="transmembrane region" description="Helical" evidence="1">
    <location>
        <begin position="127"/>
        <end position="147"/>
    </location>
</feature>
<dbReference type="Pfam" id="PF03741">
    <property type="entry name" value="TerC"/>
    <property type="match status" value="1"/>
</dbReference>
<dbReference type="OrthoDB" id="9806211at2"/>
<evidence type="ECO:0000256" key="1">
    <source>
        <dbReference type="SAM" id="Phobius"/>
    </source>
</evidence>
<dbReference type="PANTHER" id="PTHR30060:SF0">
    <property type="entry name" value="COILED-COIL PROTEIN (DUF2040)-RELATED"/>
    <property type="match status" value="1"/>
</dbReference>
<gene>
    <name evidence="2" type="ordered locus">Oter_1505</name>
</gene>
<feature type="transmembrane region" description="Helical" evidence="1">
    <location>
        <begin position="48"/>
        <end position="68"/>
    </location>
</feature>
<evidence type="ECO:0000313" key="2">
    <source>
        <dbReference type="EMBL" id="ACB74789.1"/>
    </source>
</evidence>
<name>B1ZSU5_OPITP</name>
<dbReference type="eggNOG" id="COG0861">
    <property type="taxonomic scope" value="Bacteria"/>
</dbReference>
<keyword evidence="1" id="KW-0472">Membrane</keyword>
<dbReference type="InterPro" id="IPR005496">
    <property type="entry name" value="Integral_membrane_TerC"/>
</dbReference>
<evidence type="ECO:0000313" key="3">
    <source>
        <dbReference type="Proteomes" id="UP000007013"/>
    </source>
</evidence>
<protein>
    <submittedName>
        <fullName evidence="2">Integral membrane protein TerC</fullName>
    </submittedName>
</protein>
<dbReference type="RefSeq" id="WP_012374327.1">
    <property type="nucleotide sequence ID" value="NC_010571.1"/>
</dbReference>
<keyword evidence="1" id="KW-0812">Transmembrane</keyword>
<keyword evidence="1" id="KW-1133">Transmembrane helix</keyword>
<dbReference type="GO" id="GO:0005886">
    <property type="term" value="C:plasma membrane"/>
    <property type="evidence" value="ECO:0007669"/>
    <property type="project" value="TreeGrafter"/>
</dbReference>
<accession>B1ZSU5</accession>
<feature type="transmembrane region" description="Helical" evidence="1">
    <location>
        <begin position="183"/>
        <end position="200"/>
    </location>
</feature>
<dbReference type="EMBL" id="CP001032">
    <property type="protein sequence ID" value="ACB74789.1"/>
    <property type="molecule type" value="Genomic_DNA"/>
</dbReference>
<dbReference type="PANTHER" id="PTHR30060">
    <property type="entry name" value="INNER MEMBRANE PROTEIN"/>
    <property type="match status" value="1"/>
</dbReference>
<feature type="transmembrane region" description="Helical" evidence="1">
    <location>
        <begin position="153"/>
        <end position="171"/>
    </location>
</feature>
<keyword evidence="3" id="KW-1185">Reference proteome</keyword>
<reference evidence="2 3" key="1">
    <citation type="journal article" date="2011" name="J. Bacteriol.">
        <title>Genome sequence of the verrucomicrobium Opitutus terrae PB90-1, an abundant inhabitant of rice paddy soil ecosystems.</title>
        <authorList>
            <person name="van Passel M.W."/>
            <person name="Kant R."/>
            <person name="Palva A."/>
            <person name="Copeland A."/>
            <person name="Lucas S."/>
            <person name="Lapidus A."/>
            <person name="Glavina del Rio T."/>
            <person name="Pitluck S."/>
            <person name="Goltsman E."/>
            <person name="Clum A."/>
            <person name="Sun H."/>
            <person name="Schmutz J."/>
            <person name="Larimer F.W."/>
            <person name="Land M.L."/>
            <person name="Hauser L."/>
            <person name="Kyrpides N."/>
            <person name="Mikhailova N."/>
            <person name="Richardson P.P."/>
            <person name="Janssen P.H."/>
            <person name="de Vos W.M."/>
            <person name="Smidt H."/>
        </authorList>
    </citation>
    <scope>NUCLEOTIDE SEQUENCE [LARGE SCALE GENOMIC DNA]</scope>
    <source>
        <strain evidence="3">DSM 11246 / JCM 15787 / PB90-1</strain>
    </source>
</reference>
<dbReference type="AlphaFoldDB" id="B1ZSU5"/>
<proteinExistence type="predicted"/>
<dbReference type="STRING" id="452637.Oter_1505"/>
<dbReference type="Proteomes" id="UP000007013">
    <property type="component" value="Chromosome"/>
</dbReference>
<dbReference type="KEGG" id="ote:Oter_1505"/>
<feature type="transmembrane region" description="Helical" evidence="1">
    <location>
        <begin position="12"/>
        <end position="36"/>
    </location>
</feature>